<feature type="domain" description="BAG" evidence="3">
    <location>
        <begin position="710"/>
        <end position="758"/>
    </location>
</feature>
<feature type="region of interest" description="Disordered" evidence="2">
    <location>
        <begin position="326"/>
        <end position="433"/>
    </location>
</feature>
<evidence type="ECO:0000313" key="4">
    <source>
        <dbReference type="EMBL" id="KLT40343.1"/>
    </source>
</evidence>
<dbReference type="InterPro" id="IPR003103">
    <property type="entry name" value="BAG_domain"/>
</dbReference>
<feature type="compositionally biased region" description="Basic and acidic residues" evidence="2">
    <location>
        <begin position="597"/>
        <end position="607"/>
    </location>
</feature>
<dbReference type="InterPro" id="IPR036533">
    <property type="entry name" value="BAG_dom_sf"/>
</dbReference>
<feature type="region of interest" description="Disordered" evidence="2">
    <location>
        <begin position="484"/>
        <end position="524"/>
    </location>
</feature>
<dbReference type="EMBL" id="KQ087236">
    <property type="protein sequence ID" value="KLT40343.1"/>
    <property type="molecule type" value="Genomic_DNA"/>
</dbReference>
<feature type="region of interest" description="Disordered" evidence="2">
    <location>
        <begin position="219"/>
        <end position="278"/>
    </location>
</feature>
<feature type="region of interest" description="Disordered" evidence="2">
    <location>
        <begin position="177"/>
        <end position="198"/>
    </location>
</feature>
<feature type="region of interest" description="Disordered" evidence="2">
    <location>
        <begin position="546"/>
        <end position="668"/>
    </location>
</feature>
<dbReference type="Proteomes" id="UP000053611">
    <property type="component" value="Unassembled WGS sequence"/>
</dbReference>
<dbReference type="SUPFAM" id="SSF63491">
    <property type="entry name" value="BAG domain"/>
    <property type="match status" value="1"/>
</dbReference>
<feature type="compositionally biased region" description="Basic and acidic residues" evidence="2">
    <location>
        <begin position="616"/>
        <end position="640"/>
    </location>
</feature>
<feature type="compositionally biased region" description="Basic and acidic residues" evidence="2">
    <location>
        <begin position="763"/>
        <end position="774"/>
    </location>
</feature>
<feature type="region of interest" description="Disordered" evidence="2">
    <location>
        <begin position="143"/>
        <end position="165"/>
    </location>
</feature>
<feature type="compositionally biased region" description="Polar residues" evidence="2">
    <location>
        <begin position="423"/>
        <end position="432"/>
    </location>
</feature>
<evidence type="ECO:0000313" key="5">
    <source>
        <dbReference type="Proteomes" id="UP000053611"/>
    </source>
</evidence>
<dbReference type="GO" id="GO:0051087">
    <property type="term" value="F:protein-folding chaperone binding"/>
    <property type="evidence" value="ECO:0007669"/>
    <property type="project" value="InterPro"/>
</dbReference>
<dbReference type="AlphaFoldDB" id="A0A0J0XH09"/>
<feature type="region of interest" description="Disordered" evidence="2">
    <location>
        <begin position="763"/>
        <end position="798"/>
    </location>
</feature>
<feature type="compositionally biased region" description="Basic and acidic residues" evidence="2">
    <location>
        <begin position="395"/>
        <end position="416"/>
    </location>
</feature>
<feature type="compositionally biased region" description="Low complexity" evidence="2">
    <location>
        <begin position="375"/>
        <end position="394"/>
    </location>
</feature>
<dbReference type="Gene3D" id="1.20.58.120">
    <property type="entry name" value="BAG domain"/>
    <property type="match status" value="1"/>
</dbReference>
<sequence>MSYYGHPYVIPQGYYYPQQAGRQPQTPVPAASASAEQLALEERQALAYLQSVRRRREAAEAAMALEAKERQRAQAEREEALRAAAERHNALIQAARRERAIREALERERQREAAFQQALQAHQAQQVQAAIEAERRRQTAAAEAYARALGEHRQRSQRSLPTQAPQCQIAAPFSPSPLAKVQQPAAFAPRPETTLQPHDEVDLDGINALLGQLFGFNLATEPTEEPPVPKPKKETPQTKAEPSMPADEAKAATSPPQTAPATAQPAARKDDAELPEDLNELLNQFLGLNVAPAAEGERSNLKASQQLVGNAVEDLNAFLGQYGLEFVPESESESDSEYQTPKTSVDTQDEPKAKITNESGWAVLPAENDKNAKSAAPTVTPANTAQPTPPTQLTAERDAPAPPKDKEERHRQASREPDEEAPFTSTLSSYQNLPPYLRDILSQMEAAMCEEDQCECNPETRTPCVHGPDGMPCAAHRQRTRRERALAKKRAAKERREQRRAKKFATAQDDKDAAGIPLGASPNDTVVHHDVYAQAAAAGAAVEHEVADANVSAQEAREEAIPENEPQSVVDEHRSVAEQAVAAGTSQLHAPHPTTESQEKIDAREEQQEAIPSEASKTDIAAHREIAEEVAAKPHSELRADAPAFQSKSDKKTKDAQPSSPEAEESVQKLNAISQQLKATCAKFKFPRTLSFSPSLADATQPPLLYTRNNHAYHAQAHSLMQLLLAVDGVQSHGDKAVRNRRKAVVKEIEGALNDLEKGRDAKWAEVKARRERGESDDDDDDWILTGDTTDATSDLDA</sequence>
<organism evidence="4 5">
    <name type="scientific">Cutaneotrichosporon oleaginosum</name>
    <dbReference type="NCBI Taxonomy" id="879819"/>
    <lineage>
        <taxon>Eukaryota</taxon>
        <taxon>Fungi</taxon>
        <taxon>Dikarya</taxon>
        <taxon>Basidiomycota</taxon>
        <taxon>Agaricomycotina</taxon>
        <taxon>Tremellomycetes</taxon>
        <taxon>Trichosporonales</taxon>
        <taxon>Trichosporonaceae</taxon>
        <taxon>Cutaneotrichosporon</taxon>
    </lineage>
</organism>
<protein>
    <recommendedName>
        <fullName evidence="3">BAG domain-containing protein</fullName>
    </recommendedName>
</protein>
<proteinExistence type="predicted"/>
<dbReference type="GeneID" id="28984539"/>
<evidence type="ECO:0000259" key="3">
    <source>
        <dbReference type="Pfam" id="PF02179"/>
    </source>
</evidence>
<feature type="compositionally biased region" description="Basic residues" evidence="2">
    <location>
        <begin position="484"/>
        <end position="503"/>
    </location>
</feature>
<dbReference type="OrthoDB" id="333905at2759"/>
<dbReference type="STRING" id="879819.A0A0J0XH09"/>
<evidence type="ECO:0000256" key="1">
    <source>
        <dbReference type="SAM" id="Coils"/>
    </source>
</evidence>
<gene>
    <name evidence="4" type="ORF">CC85DRAFT_287564</name>
</gene>
<keyword evidence="1" id="KW-0175">Coiled coil</keyword>
<dbReference type="Pfam" id="PF02179">
    <property type="entry name" value="BAG"/>
    <property type="match status" value="1"/>
</dbReference>
<feature type="coiled-coil region" evidence="1">
    <location>
        <begin position="49"/>
        <end position="125"/>
    </location>
</feature>
<feature type="compositionally biased region" description="Polar residues" evidence="2">
    <location>
        <begin position="337"/>
        <end position="346"/>
    </location>
</feature>
<feature type="compositionally biased region" description="Low complexity" evidence="2">
    <location>
        <begin position="251"/>
        <end position="266"/>
    </location>
</feature>
<name>A0A0J0XH09_9TREE</name>
<dbReference type="RefSeq" id="XP_018276834.1">
    <property type="nucleotide sequence ID" value="XM_018423936.1"/>
</dbReference>
<accession>A0A0J0XH09</accession>
<evidence type="ECO:0000256" key="2">
    <source>
        <dbReference type="SAM" id="MobiDB-lite"/>
    </source>
</evidence>
<keyword evidence="5" id="KW-1185">Reference proteome</keyword>
<reference evidence="4 5" key="1">
    <citation type="submission" date="2015-03" db="EMBL/GenBank/DDBJ databases">
        <title>Genomics and transcriptomics of the oil-accumulating basidiomycete yeast T. oleaginosus allow insights into substrate utilization and the diverse evolutionary trajectories of mating systems in fungi.</title>
        <authorList>
            <consortium name="DOE Joint Genome Institute"/>
            <person name="Kourist R."/>
            <person name="Kracht O."/>
            <person name="Bracharz F."/>
            <person name="Lipzen A."/>
            <person name="Nolan M."/>
            <person name="Ohm R."/>
            <person name="Grigoriev I."/>
            <person name="Sun S."/>
            <person name="Heitman J."/>
            <person name="Bruck T."/>
            <person name="Nowrousian M."/>
        </authorList>
    </citation>
    <scope>NUCLEOTIDE SEQUENCE [LARGE SCALE GENOMIC DNA]</scope>
    <source>
        <strain evidence="4 5">IBC0246</strain>
    </source>
</reference>